<sequence>MDFDEEIDLQMAYNKLSKKFVKLTHHHQISLKKLNDVEHEKESLAKKKSAEAIYSKVFEQDLQNGKLKLIIIAEYPYPNCIIHKRARDLQKEEEPQPQKYHDGNLAMPEMKTKFKEVLRRGSWVVVGEDKDIFWVVLKSCGVGTVGRRKAYLSLTRYLLGSAEIVWCGSEKSLSPTLTHQRLAIQYERGTTKELGQQQK</sequence>
<proteinExistence type="predicted"/>
<accession>A0A5N6RER7</accession>
<dbReference type="EMBL" id="CM017326">
    <property type="protein sequence ID" value="KAE8076241.1"/>
    <property type="molecule type" value="Genomic_DNA"/>
</dbReference>
<dbReference type="AlphaFoldDB" id="A0A5N6RER7"/>
<keyword evidence="2" id="KW-1185">Reference proteome</keyword>
<protein>
    <submittedName>
        <fullName evidence="1">Uncharacterized protein</fullName>
    </submittedName>
</protein>
<reference evidence="1 2" key="1">
    <citation type="submission" date="2019-06" db="EMBL/GenBank/DDBJ databases">
        <title>A chromosomal-level reference genome of Carpinus fangiana (Coryloideae, Betulaceae).</title>
        <authorList>
            <person name="Yang X."/>
            <person name="Wang Z."/>
            <person name="Zhang L."/>
            <person name="Hao G."/>
            <person name="Liu J."/>
            <person name="Yang Y."/>
        </authorList>
    </citation>
    <scope>NUCLEOTIDE SEQUENCE [LARGE SCALE GENOMIC DNA]</scope>
    <source>
        <strain evidence="1">Cfa_2016G</strain>
        <tissue evidence="1">Leaf</tissue>
    </source>
</reference>
<dbReference type="Proteomes" id="UP000327013">
    <property type="component" value="Chromosome 6"/>
</dbReference>
<evidence type="ECO:0000313" key="2">
    <source>
        <dbReference type="Proteomes" id="UP000327013"/>
    </source>
</evidence>
<name>A0A5N6RER7_9ROSI</name>
<evidence type="ECO:0000313" key="1">
    <source>
        <dbReference type="EMBL" id="KAE8076241.1"/>
    </source>
</evidence>
<organism evidence="1 2">
    <name type="scientific">Carpinus fangiana</name>
    <dbReference type="NCBI Taxonomy" id="176857"/>
    <lineage>
        <taxon>Eukaryota</taxon>
        <taxon>Viridiplantae</taxon>
        <taxon>Streptophyta</taxon>
        <taxon>Embryophyta</taxon>
        <taxon>Tracheophyta</taxon>
        <taxon>Spermatophyta</taxon>
        <taxon>Magnoliopsida</taxon>
        <taxon>eudicotyledons</taxon>
        <taxon>Gunneridae</taxon>
        <taxon>Pentapetalae</taxon>
        <taxon>rosids</taxon>
        <taxon>fabids</taxon>
        <taxon>Fagales</taxon>
        <taxon>Betulaceae</taxon>
        <taxon>Carpinus</taxon>
    </lineage>
</organism>
<gene>
    <name evidence="1" type="ORF">FH972_014904</name>
</gene>